<dbReference type="Proteomes" id="UP000799439">
    <property type="component" value="Unassembled WGS sequence"/>
</dbReference>
<dbReference type="GO" id="GO:0005096">
    <property type="term" value="F:GTPase activator activity"/>
    <property type="evidence" value="ECO:0007669"/>
    <property type="project" value="TreeGrafter"/>
</dbReference>
<feature type="region of interest" description="Disordered" evidence="2">
    <location>
        <begin position="381"/>
        <end position="404"/>
    </location>
</feature>
<feature type="compositionally biased region" description="Low complexity" evidence="2">
    <location>
        <begin position="426"/>
        <end position="435"/>
    </location>
</feature>
<dbReference type="GO" id="GO:0010508">
    <property type="term" value="P:positive regulation of autophagy"/>
    <property type="evidence" value="ECO:0007669"/>
    <property type="project" value="TreeGrafter"/>
</dbReference>
<dbReference type="GO" id="GO:1904262">
    <property type="term" value="P:negative regulation of TORC1 signaling"/>
    <property type="evidence" value="ECO:0007669"/>
    <property type="project" value="TreeGrafter"/>
</dbReference>
<proteinExistence type="inferred from homology"/>
<evidence type="ECO:0000313" key="3">
    <source>
        <dbReference type="EMBL" id="KAF2148447.1"/>
    </source>
</evidence>
<dbReference type="EMBL" id="ML996093">
    <property type="protein sequence ID" value="KAF2148447.1"/>
    <property type="molecule type" value="Genomic_DNA"/>
</dbReference>
<comment type="caution">
    <text evidence="3">The sequence shown here is derived from an EMBL/GenBank/DDBJ whole genome shotgun (WGS) entry which is preliminary data.</text>
</comment>
<dbReference type="GO" id="GO:1990130">
    <property type="term" value="C:GATOR1 complex"/>
    <property type="evidence" value="ECO:0007669"/>
    <property type="project" value="TreeGrafter"/>
</dbReference>
<dbReference type="AlphaFoldDB" id="A0A9P4IQZ2"/>
<evidence type="ECO:0000256" key="2">
    <source>
        <dbReference type="SAM" id="MobiDB-lite"/>
    </source>
</evidence>
<name>A0A9P4IQZ2_9PEZI</name>
<keyword evidence="4" id="KW-1185">Reference proteome</keyword>
<feature type="region of interest" description="Disordered" evidence="2">
    <location>
        <begin position="420"/>
        <end position="473"/>
    </location>
</feature>
<gene>
    <name evidence="3" type="ORF">K461DRAFT_324783</name>
</gene>
<evidence type="ECO:0000313" key="4">
    <source>
        <dbReference type="Proteomes" id="UP000799439"/>
    </source>
</evidence>
<dbReference type="GO" id="GO:0005774">
    <property type="term" value="C:vacuolar membrane"/>
    <property type="evidence" value="ECO:0007669"/>
    <property type="project" value="TreeGrafter"/>
</dbReference>
<dbReference type="PANTHER" id="PTHR12991:SF10">
    <property type="entry name" value="GATOR COMPLEX PROTEIN NPRL2"/>
    <property type="match status" value="1"/>
</dbReference>
<organism evidence="3 4">
    <name type="scientific">Myriangium duriaei CBS 260.36</name>
    <dbReference type="NCBI Taxonomy" id="1168546"/>
    <lineage>
        <taxon>Eukaryota</taxon>
        <taxon>Fungi</taxon>
        <taxon>Dikarya</taxon>
        <taxon>Ascomycota</taxon>
        <taxon>Pezizomycotina</taxon>
        <taxon>Dothideomycetes</taxon>
        <taxon>Dothideomycetidae</taxon>
        <taxon>Myriangiales</taxon>
        <taxon>Myriangiaceae</taxon>
        <taxon>Myriangium</taxon>
    </lineage>
</organism>
<comment type="similarity">
    <text evidence="1">Belongs to the NPR2 family.</text>
</comment>
<feature type="compositionally biased region" description="Low complexity" evidence="2">
    <location>
        <begin position="381"/>
        <end position="398"/>
    </location>
</feature>
<dbReference type="PANTHER" id="PTHR12991">
    <property type="entry name" value="NITROGEN PERMEASE REGULATOR 2/TUMOR SUPPRESSOR CANDIDATE 4"/>
    <property type="match status" value="1"/>
</dbReference>
<dbReference type="InterPro" id="IPR009348">
    <property type="entry name" value="NPR2-like"/>
</dbReference>
<dbReference type="Pfam" id="PF06218">
    <property type="entry name" value="NPR2"/>
    <property type="match status" value="1"/>
</dbReference>
<feature type="compositionally biased region" description="Basic and acidic residues" evidence="2">
    <location>
        <begin position="440"/>
        <end position="473"/>
    </location>
</feature>
<reference evidence="3" key="1">
    <citation type="journal article" date="2020" name="Stud. Mycol.">
        <title>101 Dothideomycetes genomes: a test case for predicting lifestyles and emergence of pathogens.</title>
        <authorList>
            <person name="Haridas S."/>
            <person name="Albert R."/>
            <person name="Binder M."/>
            <person name="Bloem J."/>
            <person name="Labutti K."/>
            <person name="Salamov A."/>
            <person name="Andreopoulos B."/>
            <person name="Baker S."/>
            <person name="Barry K."/>
            <person name="Bills G."/>
            <person name="Bluhm B."/>
            <person name="Cannon C."/>
            <person name="Castanera R."/>
            <person name="Culley D."/>
            <person name="Daum C."/>
            <person name="Ezra D."/>
            <person name="Gonzalez J."/>
            <person name="Henrissat B."/>
            <person name="Kuo A."/>
            <person name="Liang C."/>
            <person name="Lipzen A."/>
            <person name="Lutzoni F."/>
            <person name="Magnuson J."/>
            <person name="Mondo S."/>
            <person name="Nolan M."/>
            <person name="Ohm R."/>
            <person name="Pangilinan J."/>
            <person name="Park H.-J."/>
            <person name="Ramirez L."/>
            <person name="Alfaro M."/>
            <person name="Sun H."/>
            <person name="Tritt A."/>
            <person name="Yoshinaga Y."/>
            <person name="Zwiers L.-H."/>
            <person name="Turgeon B."/>
            <person name="Goodwin S."/>
            <person name="Spatafora J."/>
            <person name="Crous P."/>
            <person name="Grigoriev I."/>
        </authorList>
    </citation>
    <scope>NUCLEOTIDE SEQUENCE</scope>
    <source>
        <strain evidence="3">CBS 260.36</strain>
    </source>
</reference>
<sequence length="520" mass="56877">MAQDATIRSIFYARFDDDDGPKVLHQVPEGSIIPCPPSQTAMKEPFFDFQAVSSYLIPIREFCNRPLSVCTNGYRILGHPVRITDPDKYERNDFIFNFCIVIDEDAEHGAIKRVVSKLASVFGNLEEQNRFLSRDEESDTIVAAGTEGYGGEKGSKVFAIVEMVFEDLNAVGEAMIPIDKSNTLNLSLFPSRPPPPQIQNHHVPLSVARFTSLQTSAWDLTVQRIIPHVNGINSVSRISALSDVDPSLTRRAIQHLIYYDCILLLDIFSFAAVYAPTPRIKSFIASPTLQSECASYVYSPSSIFTPSPSPSNPVPPSPRSPSNITLIQLYTSLRPSLPLRDFCISHAFQLANIDIRRLITFGVLHGFLYRAHRYALLPTTSSSAPTAAPVLPTTTTTTSKDDDTEAAYRVAALSSGWRLRGSLAGTPTTTTTTPPINGGKEGKQGREEEEGKKDGEKESSGEVKTKESSGRGKAGREVLRFADGMHSLDEACTALKLVEGEVVARMRAAGGDAGVVFVYK</sequence>
<accession>A0A9P4IQZ2</accession>
<dbReference type="OrthoDB" id="338854at2759"/>
<evidence type="ECO:0000256" key="1">
    <source>
        <dbReference type="ARBA" id="ARBA00008433"/>
    </source>
</evidence>
<protein>
    <submittedName>
        <fullName evidence="3">Nitrogen permease regulator 2</fullName>
    </submittedName>
</protein>